<dbReference type="InterPro" id="IPR051684">
    <property type="entry name" value="Electron_Trans/Redox"/>
</dbReference>
<keyword evidence="6" id="KW-0411">Iron-sulfur</keyword>
<keyword evidence="7" id="KW-1133">Transmembrane helix</keyword>
<feature type="transmembrane region" description="Helical" evidence="7">
    <location>
        <begin position="44"/>
        <end position="64"/>
    </location>
</feature>
<dbReference type="Pfam" id="PF12801">
    <property type="entry name" value="Fer4_5"/>
    <property type="match status" value="2"/>
</dbReference>
<evidence type="ECO:0000256" key="4">
    <source>
        <dbReference type="ARBA" id="ARBA00022982"/>
    </source>
</evidence>
<organism evidence="9 10">
    <name type="scientific">Fusibacter paucivorans</name>
    <dbReference type="NCBI Taxonomy" id="76009"/>
    <lineage>
        <taxon>Bacteria</taxon>
        <taxon>Bacillati</taxon>
        <taxon>Bacillota</taxon>
        <taxon>Clostridia</taxon>
        <taxon>Eubacteriales</taxon>
        <taxon>Eubacteriales Family XII. Incertae Sedis</taxon>
        <taxon>Fusibacter</taxon>
    </lineage>
</organism>
<dbReference type="PANTHER" id="PTHR30176">
    <property type="entry name" value="FERREDOXIN-TYPE PROTEIN NAPH"/>
    <property type="match status" value="1"/>
</dbReference>
<keyword evidence="7" id="KW-0472">Membrane</keyword>
<dbReference type="InterPro" id="IPR017900">
    <property type="entry name" value="4Fe4S_Fe_S_CS"/>
</dbReference>
<reference evidence="9 10" key="1">
    <citation type="submission" date="2021-05" db="EMBL/GenBank/DDBJ databases">
        <title>Fusibacter ferrireducens sp. nov., an anaerobic, sulfur- and Fe-reducing bacterium isolated from the mangrove sediment.</title>
        <authorList>
            <person name="Qiu D."/>
        </authorList>
    </citation>
    <scope>NUCLEOTIDE SEQUENCE [LARGE SCALE GENOMIC DNA]</scope>
    <source>
        <strain evidence="9 10">DSM 12116</strain>
    </source>
</reference>
<dbReference type="Proteomes" id="UP000746471">
    <property type="component" value="Unassembled WGS sequence"/>
</dbReference>
<evidence type="ECO:0000256" key="2">
    <source>
        <dbReference type="ARBA" id="ARBA00022485"/>
    </source>
</evidence>
<dbReference type="PROSITE" id="PS51379">
    <property type="entry name" value="4FE4S_FER_2"/>
    <property type="match status" value="2"/>
</dbReference>
<keyword evidence="10" id="KW-1185">Reference proteome</keyword>
<dbReference type="PANTHER" id="PTHR30176:SF3">
    <property type="entry name" value="FERREDOXIN-TYPE PROTEIN NAPH"/>
    <property type="match status" value="1"/>
</dbReference>
<keyword evidence="3" id="KW-0479">Metal-binding</keyword>
<dbReference type="InterPro" id="IPR007329">
    <property type="entry name" value="FMN-bd"/>
</dbReference>
<comment type="caution">
    <text evidence="9">The sequence shown here is derived from an EMBL/GenBank/DDBJ whole genome shotgun (WGS) entry which is preliminary data.</text>
</comment>
<evidence type="ECO:0000256" key="7">
    <source>
        <dbReference type="SAM" id="Phobius"/>
    </source>
</evidence>
<dbReference type="SMART" id="SM00900">
    <property type="entry name" value="FMN_bind"/>
    <property type="match status" value="1"/>
</dbReference>
<name>A0ABS5PLW1_9FIRM</name>
<keyword evidence="7" id="KW-0812">Transmembrane</keyword>
<feature type="transmembrane region" description="Helical" evidence="7">
    <location>
        <begin position="76"/>
        <end position="99"/>
    </location>
</feature>
<keyword evidence="2" id="KW-0004">4Fe-4S</keyword>
<feature type="domain" description="4Fe-4S ferredoxin-type" evidence="8">
    <location>
        <begin position="153"/>
        <end position="180"/>
    </location>
</feature>
<dbReference type="Pfam" id="PF04205">
    <property type="entry name" value="FMN_bind"/>
    <property type="match status" value="1"/>
</dbReference>
<proteinExistence type="predicted"/>
<evidence type="ECO:0000256" key="6">
    <source>
        <dbReference type="ARBA" id="ARBA00023014"/>
    </source>
</evidence>
<dbReference type="Gene3D" id="3.90.1010.20">
    <property type="match status" value="1"/>
</dbReference>
<feature type="transmembrane region" description="Helical" evidence="7">
    <location>
        <begin position="6"/>
        <end position="23"/>
    </location>
</feature>
<feature type="transmembrane region" description="Helical" evidence="7">
    <location>
        <begin position="187"/>
        <end position="207"/>
    </location>
</feature>
<evidence type="ECO:0000313" key="10">
    <source>
        <dbReference type="Proteomes" id="UP000746471"/>
    </source>
</evidence>
<dbReference type="PROSITE" id="PS00198">
    <property type="entry name" value="4FE4S_FER_1"/>
    <property type="match status" value="2"/>
</dbReference>
<sequence length="350" mass="37962">MGPVFCGWICPFGILQDLMIRLSNRLHIKRKVLPEKVHRALKPLRYLLFGISILLAVDFIFTLFSFDPRSGFEMFLAGNTVTAIGWGIIAGFLLLGLFYERPFCNTLCIEGAKYGLLSIAKPFAVVRNSESCISCGLCDRACPMHLTVSTADQVRSPQCISCMNCVAACPKDDALSFRIAPYPKRQIQLIATAAILFIVFFVKFGGLNQTADLSSITIDDLSIDTETLSNGGDATGVANGTYIGTGTGFRGTMSVDVTVEDEVITAIQITDMSDDARWLNRAYNTVASSIISEQTANVDTVSGATYSSMGIKEAVSDALVSAGSTVAEVIENDVDTSKRQHSRKSRDHAF</sequence>
<dbReference type="InterPro" id="IPR017896">
    <property type="entry name" value="4Fe4S_Fe-S-bd"/>
</dbReference>
<accession>A0ABS5PLW1</accession>
<evidence type="ECO:0000256" key="3">
    <source>
        <dbReference type="ARBA" id="ARBA00022723"/>
    </source>
</evidence>
<evidence type="ECO:0000313" key="9">
    <source>
        <dbReference type="EMBL" id="MBS7526145.1"/>
    </source>
</evidence>
<evidence type="ECO:0000259" key="8">
    <source>
        <dbReference type="PROSITE" id="PS51379"/>
    </source>
</evidence>
<keyword evidence="5" id="KW-0408">Iron</keyword>
<keyword evidence="1" id="KW-0813">Transport</keyword>
<protein>
    <submittedName>
        <fullName evidence="9">FMN-binding protein</fullName>
    </submittedName>
</protein>
<evidence type="ECO:0000256" key="5">
    <source>
        <dbReference type="ARBA" id="ARBA00023004"/>
    </source>
</evidence>
<keyword evidence="4" id="KW-0249">Electron transport</keyword>
<feature type="domain" description="4Fe-4S ferredoxin-type" evidence="8">
    <location>
        <begin position="123"/>
        <end position="152"/>
    </location>
</feature>
<dbReference type="Gene3D" id="3.30.70.20">
    <property type="match status" value="1"/>
</dbReference>
<gene>
    <name evidence="9" type="ORF">KHM83_05615</name>
</gene>
<dbReference type="SUPFAM" id="SSF54862">
    <property type="entry name" value="4Fe-4S ferredoxins"/>
    <property type="match status" value="1"/>
</dbReference>
<dbReference type="Pfam" id="PF13237">
    <property type="entry name" value="Fer4_10"/>
    <property type="match status" value="1"/>
</dbReference>
<dbReference type="EMBL" id="JAHBCL010000008">
    <property type="protein sequence ID" value="MBS7526145.1"/>
    <property type="molecule type" value="Genomic_DNA"/>
</dbReference>
<evidence type="ECO:0000256" key="1">
    <source>
        <dbReference type="ARBA" id="ARBA00022448"/>
    </source>
</evidence>